<feature type="compositionally biased region" description="Basic residues" evidence="1">
    <location>
        <begin position="310"/>
        <end position="319"/>
    </location>
</feature>
<sequence length="376" mass="42530">MGTDPTTSSISKDNHQTAPPPYSSIDPDDIREPSLGSLSSDSMTPDSSDRDEECEMEPKSSWMPQLHQRLNAPGRLWAPLQVSILILEYLIPAQGAPAPLAMLNTAGSIVGFVPNHWAQLAGGIVNVTAGLGTAATRIIRTKYFLDKVNRDYFEPRGLKASLCKSKSLAAKLGCGEQLPELLPITPETCDMNLQDRRMLTLEPYIAPLTFDVPPPSKERNFVDRMTEKQIERTLKKKAKKKEKRSNKIRESNLNRPRDESKYVDHLDGSLNDKKVLKLEKRHSKNQRKMEKAERKAAEKMENAGPFESKKIKRKQEKRIRKAEKECNRLEGREEEIFSKAAKKRNKRHAKDVRKVEKIEYLLIESLMGLTSGSSRG</sequence>
<dbReference type="AlphaFoldDB" id="A0A1G4BB75"/>
<evidence type="ECO:0000313" key="2">
    <source>
        <dbReference type="EMBL" id="OHE98653.1"/>
    </source>
</evidence>
<dbReference type="PANTHER" id="PTHR38887">
    <property type="entry name" value="CHROMOSOME 21, WHOLE GENOME SHOTGUN SEQUENCE"/>
    <property type="match status" value="1"/>
</dbReference>
<feature type="region of interest" description="Disordered" evidence="1">
    <location>
        <begin position="1"/>
        <end position="61"/>
    </location>
</feature>
<feature type="compositionally biased region" description="Low complexity" evidence="1">
    <location>
        <begin position="37"/>
        <end position="46"/>
    </location>
</feature>
<proteinExistence type="predicted"/>
<evidence type="ECO:0000256" key="1">
    <source>
        <dbReference type="SAM" id="MobiDB-lite"/>
    </source>
</evidence>
<protein>
    <submittedName>
        <fullName evidence="2">Uncharacterized protein</fullName>
    </submittedName>
</protein>
<dbReference type="OrthoDB" id="3068835at2759"/>
<dbReference type="GeneID" id="34559256"/>
<keyword evidence="3" id="KW-1185">Reference proteome</keyword>
<dbReference type="STRING" id="1209926.A0A1G4BB75"/>
<organism evidence="2 3">
    <name type="scientific">Colletotrichum orchidophilum</name>
    <dbReference type="NCBI Taxonomy" id="1209926"/>
    <lineage>
        <taxon>Eukaryota</taxon>
        <taxon>Fungi</taxon>
        <taxon>Dikarya</taxon>
        <taxon>Ascomycota</taxon>
        <taxon>Pezizomycotina</taxon>
        <taxon>Sordariomycetes</taxon>
        <taxon>Hypocreomycetidae</taxon>
        <taxon>Glomerellales</taxon>
        <taxon>Glomerellaceae</taxon>
        <taxon>Colletotrichum</taxon>
    </lineage>
</organism>
<dbReference type="PANTHER" id="PTHR38887:SF1">
    <property type="entry name" value="RAS MODIFICATION PROTEIN ERF4"/>
    <property type="match status" value="1"/>
</dbReference>
<comment type="caution">
    <text evidence="2">The sequence shown here is derived from an EMBL/GenBank/DDBJ whole genome shotgun (WGS) entry which is preliminary data.</text>
</comment>
<feature type="compositionally biased region" description="Polar residues" evidence="1">
    <location>
        <begin position="1"/>
        <end position="11"/>
    </location>
</feature>
<feature type="region of interest" description="Disordered" evidence="1">
    <location>
        <begin position="279"/>
        <end position="319"/>
    </location>
</feature>
<feature type="compositionally biased region" description="Basic residues" evidence="1">
    <location>
        <begin position="234"/>
        <end position="244"/>
    </location>
</feature>
<feature type="compositionally biased region" description="Basic and acidic residues" evidence="1">
    <location>
        <begin position="287"/>
        <end position="301"/>
    </location>
</feature>
<dbReference type="Proteomes" id="UP000176998">
    <property type="component" value="Unassembled WGS sequence"/>
</dbReference>
<dbReference type="EMBL" id="MJBS01000044">
    <property type="protein sequence ID" value="OHE98653.1"/>
    <property type="molecule type" value="Genomic_DNA"/>
</dbReference>
<reference evidence="2 3" key="1">
    <citation type="submission" date="2016-09" db="EMBL/GenBank/DDBJ databases">
        <authorList>
            <person name="Capua I."/>
            <person name="De Benedictis P."/>
            <person name="Joannis T."/>
            <person name="Lombin L.H."/>
            <person name="Cattoli G."/>
        </authorList>
    </citation>
    <scope>NUCLEOTIDE SEQUENCE [LARGE SCALE GENOMIC DNA]</scope>
    <source>
        <strain evidence="2 3">IMI 309357</strain>
    </source>
</reference>
<dbReference type="InterPro" id="IPR053221">
    <property type="entry name" value="Burnettramic_acid_biosynth"/>
</dbReference>
<gene>
    <name evidence="2" type="ORF">CORC01_06104</name>
</gene>
<accession>A0A1G4BB75</accession>
<evidence type="ECO:0000313" key="3">
    <source>
        <dbReference type="Proteomes" id="UP000176998"/>
    </source>
</evidence>
<name>A0A1G4BB75_9PEZI</name>
<dbReference type="RefSeq" id="XP_022475802.1">
    <property type="nucleotide sequence ID" value="XM_022617746.1"/>
</dbReference>
<feature type="compositionally biased region" description="Basic and acidic residues" evidence="1">
    <location>
        <begin position="245"/>
        <end position="266"/>
    </location>
</feature>
<feature type="region of interest" description="Disordered" evidence="1">
    <location>
        <begin position="234"/>
        <end position="266"/>
    </location>
</feature>